<dbReference type="RefSeq" id="WP_237603893.1">
    <property type="nucleotide sequence ID" value="NZ_JAIRBA010000033.1"/>
</dbReference>
<dbReference type="EMBL" id="JAIRBA010000033">
    <property type="protein sequence ID" value="MCG2420111.1"/>
    <property type="molecule type" value="Genomic_DNA"/>
</dbReference>
<sequence>MASSEIRWTIRATQDKLAIYKYWTNRNKSILYAKKLENFFNEAVKVAAIYPTAGIKTAMIDVRIQIIKEFIE</sequence>
<organism evidence="1 2">
    <name type="scientific">Aequorivita vitellina</name>
    <dbReference type="NCBI Taxonomy" id="2874475"/>
    <lineage>
        <taxon>Bacteria</taxon>
        <taxon>Pseudomonadati</taxon>
        <taxon>Bacteroidota</taxon>
        <taxon>Flavobacteriia</taxon>
        <taxon>Flavobacteriales</taxon>
        <taxon>Flavobacteriaceae</taxon>
        <taxon>Aequorivita</taxon>
    </lineage>
</organism>
<comment type="caution">
    <text evidence="1">The sequence shown here is derived from an EMBL/GenBank/DDBJ whole genome shotgun (WGS) entry which is preliminary data.</text>
</comment>
<proteinExistence type="predicted"/>
<keyword evidence="2" id="KW-1185">Reference proteome</keyword>
<gene>
    <name evidence="1" type="ORF">K8089_13860</name>
</gene>
<evidence type="ECO:0008006" key="3">
    <source>
        <dbReference type="Google" id="ProtNLM"/>
    </source>
</evidence>
<evidence type="ECO:0000313" key="2">
    <source>
        <dbReference type="Proteomes" id="UP001139461"/>
    </source>
</evidence>
<protein>
    <recommendedName>
        <fullName evidence="3">Type II toxin-antitoxin system RelE/ParE family toxin</fullName>
    </recommendedName>
</protein>
<reference evidence="1" key="1">
    <citation type="submission" date="2021-09" db="EMBL/GenBank/DDBJ databases">
        <title>Genome of Aequorivita sp. strain F47161.</title>
        <authorList>
            <person name="Wang Y."/>
        </authorList>
    </citation>
    <scope>NUCLEOTIDE SEQUENCE</scope>
    <source>
        <strain evidence="1">F47161</strain>
    </source>
</reference>
<accession>A0A9X1UAX9</accession>
<evidence type="ECO:0000313" key="1">
    <source>
        <dbReference type="EMBL" id="MCG2420111.1"/>
    </source>
</evidence>
<dbReference type="AlphaFoldDB" id="A0A9X1UAX9"/>
<dbReference type="Proteomes" id="UP001139461">
    <property type="component" value="Unassembled WGS sequence"/>
</dbReference>
<name>A0A9X1UAX9_9FLAO</name>